<dbReference type="InterPro" id="IPR009056">
    <property type="entry name" value="Cyt_c-like_dom"/>
</dbReference>
<gene>
    <name evidence="7" type="ORF">ENJ61_00825</name>
</gene>
<feature type="transmembrane region" description="Helical" evidence="5">
    <location>
        <begin position="6"/>
        <end position="23"/>
    </location>
</feature>
<evidence type="ECO:0000259" key="6">
    <source>
        <dbReference type="PROSITE" id="PS51007"/>
    </source>
</evidence>
<feature type="domain" description="Cytochrome c" evidence="6">
    <location>
        <begin position="164"/>
        <end position="262"/>
    </location>
</feature>
<sequence>MEGYLHPAIFGVGMLIFLIALFKRSPLFQFFGLLIAIYGALKSVGLFMPPLPNQVILMYMALSVFSLLVYYSIQEDTFQRFMAPIKSILGKEELRLQRVAIVYIGIPLLLAYLTYGWVKPRYVPPVTPRIIHPEPPMEIDFKGKTIKILGLENPLRKEADKLQEYIEEGKRIYYQNCFFCHGDDLDGNGLFADAFNPRPLPFRGTDTIAQLPESFVFWRIAKGWKELPDGSTPWDSAMPAFEDLGLSEEDIWKVVLFIYEASGNKPRTW</sequence>
<comment type="caution">
    <text evidence="7">The sequence shown here is derived from an EMBL/GenBank/DDBJ whole genome shotgun (WGS) entry which is preliminary data.</text>
</comment>
<keyword evidence="2 4" id="KW-0479">Metal-binding</keyword>
<dbReference type="PROSITE" id="PS51007">
    <property type="entry name" value="CYTC"/>
    <property type="match status" value="1"/>
</dbReference>
<dbReference type="GO" id="GO:0009055">
    <property type="term" value="F:electron transfer activity"/>
    <property type="evidence" value="ECO:0007669"/>
    <property type="project" value="InterPro"/>
</dbReference>
<name>A0A7C5L9A4_AQUAO</name>
<keyword evidence="5" id="KW-0472">Membrane</keyword>
<feature type="transmembrane region" description="Helical" evidence="5">
    <location>
        <begin position="55"/>
        <end position="73"/>
    </location>
</feature>
<keyword evidence="1 4" id="KW-0349">Heme</keyword>
<keyword evidence="5" id="KW-0812">Transmembrane</keyword>
<evidence type="ECO:0000313" key="7">
    <source>
        <dbReference type="EMBL" id="HHJ63430.1"/>
    </source>
</evidence>
<dbReference type="Gene3D" id="1.10.760.10">
    <property type="entry name" value="Cytochrome c-like domain"/>
    <property type="match status" value="1"/>
</dbReference>
<dbReference type="InterPro" id="IPR036909">
    <property type="entry name" value="Cyt_c-like_dom_sf"/>
</dbReference>
<protein>
    <submittedName>
        <fullName evidence="7">Cytochrome c</fullName>
    </submittedName>
</protein>
<dbReference type="GO" id="GO:0020037">
    <property type="term" value="F:heme binding"/>
    <property type="evidence" value="ECO:0007669"/>
    <property type="project" value="InterPro"/>
</dbReference>
<dbReference type="SUPFAM" id="SSF46626">
    <property type="entry name" value="Cytochrome c"/>
    <property type="match status" value="1"/>
</dbReference>
<keyword evidence="3 4" id="KW-0408">Iron</keyword>
<evidence type="ECO:0000256" key="2">
    <source>
        <dbReference type="ARBA" id="ARBA00022723"/>
    </source>
</evidence>
<evidence type="ECO:0000256" key="5">
    <source>
        <dbReference type="SAM" id="Phobius"/>
    </source>
</evidence>
<feature type="transmembrane region" description="Helical" evidence="5">
    <location>
        <begin position="99"/>
        <end position="118"/>
    </location>
</feature>
<evidence type="ECO:0000256" key="3">
    <source>
        <dbReference type="ARBA" id="ARBA00023004"/>
    </source>
</evidence>
<evidence type="ECO:0000256" key="1">
    <source>
        <dbReference type="ARBA" id="ARBA00022617"/>
    </source>
</evidence>
<keyword evidence="5" id="KW-1133">Transmembrane helix</keyword>
<feature type="transmembrane region" description="Helical" evidence="5">
    <location>
        <begin position="30"/>
        <end position="49"/>
    </location>
</feature>
<dbReference type="Proteomes" id="UP000885792">
    <property type="component" value="Unassembled WGS sequence"/>
</dbReference>
<dbReference type="AlphaFoldDB" id="A0A7C5L9A4"/>
<proteinExistence type="predicted"/>
<reference evidence="7" key="1">
    <citation type="journal article" date="2020" name="mSystems">
        <title>Genome- and Community-Level Interaction Insights into Carbon Utilization and Element Cycling Functions of Hydrothermarchaeota in Hydrothermal Sediment.</title>
        <authorList>
            <person name="Zhou Z."/>
            <person name="Liu Y."/>
            <person name="Xu W."/>
            <person name="Pan J."/>
            <person name="Luo Z.H."/>
            <person name="Li M."/>
        </authorList>
    </citation>
    <scope>NUCLEOTIDE SEQUENCE [LARGE SCALE GENOMIC DNA]</scope>
    <source>
        <strain evidence="7">HyVt-501</strain>
    </source>
</reference>
<organism evidence="7">
    <name type="scientific">Aquifex aeolicus</name>
    <dbReference type="NCBI Taxonomy" id="63363"/>
    <lineage>
        <taxon>Bacteria</taxon>
        <taxon>Pseudomonadati</taxon>
        <taxon>Aquificota</taxon>
        <taxon>Aquificia</taxon>
        <taxon>Aquificales</taxon>
        <taxon>Aquificaceae</taxon>
        <taxon>Aquifex</taxon>
    </lineage>
</organism>
<accession>A0A7C5L9A4</accession>
<dbReference type="Pfam" id="PF13442">
    <property type="entry name" value="Cytochrome_CBB3"/>
    <property type="match status" value="1"/>
</dbReference>
<dbReference type="GO" id="GO:0046872">
    <property type="term" value="F:metal ion binding"/>
    <property type="evidence" value="ECO:0007669"/>
    <property type="project" value="UniProtKB-KW"/>
</dbReference>
<dbReference type="EMBL" id="DRNB01000025">
    <property type="protein sequence ID" value="HHJ63430.1"/>
    <property type="molecule type" value="Genomic_DNA"/>
</dbReference>
<evidence type="ECO:0000256" key="4">
    <source>
        <dbReference type="PROSITE-ProRule" id="PRU00433"/>
    </source>
</evidence>